<evidence type="ECO:0000313" key="3">
    <source>
        <dbReference type="EMBL" id="TWI72371.1"/>
    </source>
</evidence>
<dbReference type="Proteomes" id="UP000318307">
    <property type="component" value="Unassembled WGS sequence"/>
</dbReference>
<proteinExistence type="predicted"/>
<protein>
    <submittedName>
        <fullName evidence="3">Carbamoyl-phosphate synthase large subunit</fullName>
    </submittedName>
</protein>
<dbReference type="Gene3D" id="3.40.50.20">
    <property type="match status" value="1"/>
</dbReference>
<comment type="caution">
    <text evidence="3">The sequence shown here is derived from an EMBL/GenBank/DDBJ whole genome shotgun (WGS) entry which is preliminary data.</text>
</comment>
<keyword evidence="4" id="KW-1185">Reference proteome</keyword>
<dbReference type="PROSITE" id="PS50975">
    <property type="entry name" value="ATP_GRASP"/>
    <property type="match status" value="1"/>
</dbReference>
<evidence type="ECO:0000259" key="2">
    <source>
        <dbReference type="PROSITE" id="PS50975"/>
    </source>
</evidence>
<sequence>MINERIFISDAAGVIESKMVPRLIELGAQVFVGDLKPKPKFFPAEGMIRLAESSELKGVVNLGAGKVRRVSDIIEVIKSNIPNTNIETEDSVTDIEYEKRKLSGKKQYSCQNVLITSAGRKIPLINSVVDGVKRLNSKNRVYVTDINSKVHSQYVSDGFIQLPATDPINIDAIIKICCEFNINMIIPTRDGELLFWAKNQDKFKQDGIDIVISGAEAVSTCIDKLAFAIFGIDMKLPIIPAWESPQGNGPFVVKERFGAGSRSIGLNLSQEQAIQHGKNLDHPIFQPYITGQEISVDAWIDRNHKVKGLILRLRNEIINGESVVTTTFRNQDLEKQCIKILEALPLKGPVVIQILIDKSGYPHIIELNTRFGGASTASIAAGLDIWYWTLLEANGENLKNYPFHRCVQDIRQIRVPKDLVIYGSDF</sequence>
<dbReference type="GO" id="GO:0005524">
    <property type="term" value="F:ATP binding"/>
    <property type="evidence" value="ECO:0007669"/>
    <property type="project" value="UniProtKB-UniRule"/>
</dbReference>
<dbReference type="RefSeq" id="WP_222427574.1">
    <property type="nucleotide sequence ID" value="NZ_VLLC01000010.1"/>
</dbReference>
<dbReference type="GO" id="GO:0046872">
    <property type="term" value="F:metal ion binding"/>
    <property type="evidence" value="ECO:0007669"/>
    <property type="project" value="InterPro"/>
</dbReference>
<dbReference type="Gene3D" id="3.30.1490.20">
    <property type="entry name" value="ATP-grasp fold, A domain"/>
    <property type="match status" value="1"/>
</dbReference>
<keyword evidence="1" id="KW-0067">ATP-binding</keyword>
<evidence type="ECO:0000256" key="1">
    <source>
        <dbReference type="PROSITE-ProRule" id="PRU00409"/>
    </source>
</evidence>
<dbReference type="EMBL" id="VLLC01000010">
    <property type="protein sequence ID" value="TWI72371.1"/>
    <property type="molecule type" value="Genomic_DNA"/>
</dbReference>
<name>A0A562RTF0_9BACT</name>
<organism evidence="3 4">
    <name type="scientific">Desulfobotulus alkaliphilus</name>
    <dbReference type="NCBI Taxonomy" id="622671"/>
    <lineage>
        <taxon>Bacteria</taxon>
        <taxon>Pseudomonadati</taxon>
        <taxon>Thermodesulfobacteriota</taxon>
        <taxon>Desulfobacteria</taxon>
        <taxon>Desulfobacterales</taxon>
        <taxon>Desulfobacteraceae</taxon>
        <taxon>Desulfobotulus</taxon>
    </lineage>
</organism>
<dbReference type="InterPro" id="IPR048764">
    <property type="entry name" value="PylC_N"/>
</dbReference>
<dbReference type="SUPFAM" id="SSF56059">
    <property type="entry name" value="Glutathione synthetase ATP-binding domain-like"/>
    <property type="match status" value="1"/>
</dbReference>
<dbReference type="AlphaFoldDB" id="A0A562RTF0"/>
<keyword evidence="1" id="KW-0547">Nucleotide-binding</keyword>
<dbReference type="Pfam" id="PF15632">
    <property type="entry name" value="ATPgrasp_Ter"/>
    <property type="match status" value="1"/>
</dbReference>
<dbReference type="InterPro" id="IPR013815">
    <property type="entry name" value="ATP_grasp_subdomain_1"/>
</dbReference>
<reference evidence="3 4" key="1">
    <citation type="submission" date="2019-07" db="EMBL/GenBank/DDBJ databases">
        <title>Genome sequencing of 100 strains of the haloalkaliphilic chemolithoautotrophic sulfur-oxidizing bacterium Thioalkalivibrio.</title>
        <authorList>
            <person name="Muyzer G."/>
        </authorList>
    </citation>
    <scope>NUCLEOTIDE SEQUENCE [LARGE SCALE GENOMIC DNA]</scope>
    <source>
        <strain evidence="3 4">ASO4-4</strain>
    </source>
</reference>
<evidence type="ECO:0000313" key="4">
    <source>
        <dbReference type="Proteomes" id="UP000318307"/>
    </source>
</evidence>
<accession>A0A562RTF0</accession>
<dbReference type="Pfam" id="PF21360">
    <property type="entry name" value="PylC-like_N"/>
    <property type="match status" value="1"/>
</dbReference>
<feature type="domain" description="ATP-grasp" evidence="2">
    <location>
        <begin position="224"/>
        <end position="394"/>
    </location>
</feature>
<dbReference type="Gene3D" id="3.30.470.20">
    <property type="entry name" value="ATP-grasp fold, B domain"/>
    <property type="match status" value="1"/>
</dbReference>
<dbReference type="InterPro" id="IPR011761">
    <property type="entry name" value="ATP-grasp"/>
</dbReference>
<gene>
    <name evidence="3" type="ORF">LZ24_01513</name>
</gene>